<reference evidence="2 3" key="2">
    <citation type="journal article" date="2013" name="PLoS Genet.">
        <title>Comparative genome structure, secondary metabolite, and effector coding capacity across Cochliobolus pathogens.</title>
        <authorList>
            <person name="Condon B.J."/>
            <person name="Leng Y."/>
            <person name="Wu D."/>
            <person name="Bushley K.E."/>
            <person name="Ohm R.A."/>
            <person name="Otillar R."/>
            <person name="Martin J."/>
            <person name="Schackwitz W."/>
            <person name="Grimwood J."/>
            <person name="MohdZainudin N."/>
            <person name="Xue C."/>
            <person name="Wang R."/>
            <person name="Manning V.A."/>
            <person name="Dhillon B."/>
            <person name="Tu Z.J."/>
            <person name="Steffenson B.J."/>
            <person name="Salamov A."/>
            <person name="Sun H."/>
            <person name="Lowry S."/>
            <person name="LaButti K."/>
            <person name="Han J."/>
            <person name="Copeland A."/>
            <person name="Lindquist E."/>
            <person name="Barry K."/>
            <person name="Schmutz J."/>
            <person name="Baker S.E."/>
            <person name="Ciuffetti L.M."/>
            <person name="Grigoriev I.V."/>
            <person name="Zhong S."/>
            <person name="Turgeon B.G."/>
        </authorList>
    </citation>
    <scope>NUCLEOTIDE SEQUENCE [LARGE SCALE GENOMIC DNA]</scope>
    <source>
        <strain evidence="3">28A</strain>
    </source>
</reference>
<keyword evidence="3" id="KW-1185">Reference proteome</keyword>
<dbReference type="PANTHER" id="PTHR37466">
    <property type="entry name" value="SLR1628 PROTEIN"/>
    <property type="match status" value="1"/>
</dbReference>
<protein>
    <submittedName>
        <fullName evidence="2">Uncharacterized protein</fullName>
    </submittedName>
</protein>
<dbReference type="eggNOG" id="ENOG502T9HF">
    <property type="taxonomic scope" value="Eukaryota"/>
</dbReference>
<dbReference type="OrthoDB" id="1517790at2759"/>
<gene>
    <name evidence="2" type="ORF">SETTUDRAFT_136482</name>
</gene>
<evidence type="ECO:0000256" key="1">
    <source>
        <dbReference type="SAM" id="MobiDB-lite"/>
    </source>
</evidence>
<reference evidence="2 3" key="1">
    <citation type="journal article" date="2012" name="PLoS Pathog.">
        <title>Diverse lifestyles and strategies of plant pathogenesis encoded in the genomes of eighteen Dothideomycetes fungi.</title>
        <authorList>
            <person name="Ohm R.A."/>
            <person name="Feau N."/>
            <person name="Henrissat B."/>
            <person name="Schoch C.L."/>
            <person name="Horwitz B.A."/>
            <person name="Barry K.W."/>
            <person name="Condon B.J."/>
            <person name="Copeland A.C."/>
            <person name="Dhillon B."/>
            <person name="Glaser F."/>
            <person name="Hesse C.N."/>
            <person name="Kosti I."/>
            <person name="LaButti K."/>
            <person name="Lindquist E.A."/>
            <person name="Lucas S."/>
            <person name="Salamov A.A."/>
            <person name="Bradshaw R.E."/>
            <person name="Ciuffetti L."/>
            <person name="Hamelin R.C."/>
            <person name="Kema G.H.J."/>
            <person name="Lawrence C."/>
            <person name="Scott J.A."/>
            <person name="Spatafora J.W."/>
            <person name="Turgeon B.G."/>
            <person name="de Wit P.J.G.M."/>
            <person name="Zhong S."/>
            <person name="Goodwin S.B."/>
            <person name="Grigoriev I.V."/>
        </authorList>
    </citation>
    <scope>NUCLEOTIDE SEQUENCE [LARGE SCALE GENOMIC DNA]</scope>
    <source>
        <strain evidence="3">28A</strain>
    </source>
</reference>
<proteinExistence type="predicted"/>
<sequence>MSGKNEQGFIDVKQKNVFDAPLHKHSSERTNTPSSSLPPSLHPGMCTPAHPIAAILTNAFLDMCASTGTDLRKAGVGPGQRFCVEARMWKSAADKGVADVPRVKLEATHAAALDSVGMDVLRRWAAEREAEGAQDKVVWPEEGSEPWARSSGDIGAKDPRS</sequence>
<feature type="region of interest" description="Disordered" evidence="1">
    <location>
        <begin position="129"/>
        <end position="161"/>
    </location>
</feature>
<dbReference type="GeneID" id="19396363"/>
<dbReference type="AlphaFoldDB" id="R0K8E8"/>
<dbReference type="InterPro" id="IPR018714">
    <property type="entry name" value="DUF2237"/>
</dbReference>
<accession>R0K8E8</accession>
<dbReference type="EMBL" id="KB908703">
    <property type="protein sequence ID" value="EOA84562.1"/>
    <property type="molecule type" value="Genomic_DNA"/>
</dbReference>
<name>R0K8E8_EXST2</name>
<dbReference type="Gene3D" id="3.30.56.110">
    <property type="entry name" value="Protein of unknown function DUF2237"/>
    <property type="match status" value="1"/>
</dbReference>
<evidence type="ECO:0000313" key="2">
    <source>
        <dbReference type="EMBL" id="EOA84562.1"/>
    </source>
</evidence>
<dbReference type="RefSeq" id="XP_008027176.1">
    <property type="nucleotide sequence ID" value="XM_008028985.1"/>
</dbReference>
<dbReference type="HOGENOM" id="CLU_1660418_0_0_1"/>
<evidence type="ECO:0000313" key="3">
    <source>
        <dbReference type="Proteomes" id="UP000016935"/>
    </source>
</evidence>
<dbReference type="Proteomes" id="UP000016935">
    <property type="component" value="Unassembled WGS sequence"/>
</dbReference>
<organism evidence="2 3">
    <name type="scientific">Exserohilum turcicum (strain 28A)</name>
    <name type="common">Northern leaf blight fungus</name>
    <name type="synonym">Setosphaeria turcica</name>
    <dbReference type="NCBI Taxonomy" id="671987"/>
    <lineage>
        <taxon>Eukaryota</taxon>
        <taxon>Fungi</taxon>
        <taxon>Dikarya</taxon>
        <taxon>Ascomycota</taxon>
        <taxon>Pezizomycotina</taxon>
        <taxon>Dothideomycetes</taxon>
        <taxon>Pleosporomycetidae</taxon>
        <taxon>Pleosporales</taxon>
        <taxon>Pleosporineae</taxon>
        <taxon>Pleosporaceae</taxon>
        <taxon>Exserohilum</taxon>
    </lineage>
</organism>
<dbReference type="Pfam" id="PF09996">
    <property type="entry name" value="DUF2237"/>
    <property type="match status" value="1"/>
</dbReference>
<dbReference type="PANTHER" id="PTHR37466:SF1">
    <property type="entry name" value="SLR1628 PROTEIN"/>
    <property type="match status" value="1"/>
</dbReference>